<dbReference type="Proteomes" id="UP001176961">
    <property type="component" value="Unassembled WGS sequence"/>
</dbReference>
<comment type="caution">
    <text evidence="2">The sequence shown here is derived from an EMBL/GenBank/DDBJ whole genome shotgun (WGS) entry which is preliminary data.</text>
</comment>
<proteinExistence type="predicted"/>
<name>A0AA36DP25_CYLNA</name>
<dbReference type="AlphaFoldDB" id="A0AA36DP25"/>
<sequence>MRAFPAVVTTDSHDPVPCCRPLLAMISYQRHLNAAITAVFFYLFAIGSCENHIPSLNEISRIDDPVLKEVFKSSGLDKQGTGSPVEERPQLPESGPPQVRVEPYYGEIPIEHNNNQQPLGVVPPRRQRPDAVGMAVQTGANAFASGADALYRGGTSVARAFGFNPQAYEAPLFSAATQLLGKK</sequence>
<evidence type="ECO:0000313" key="3">
    <source>
        <dbReference type="Proteomes" id="UP001176961"/>
    </source>
</evidence>
<dbReference type="EMBL" id="CATQJL010000001">
    <property type="protein sequence ID" value="CAJ0590370.1"/>
    <property type="molecule type" value="Genomic_DNA"/>
</dbReference>
<keyword evidence="3" id="KW-1185">Reference proteome</keyword>
<evidence type="ECO:0000256" key="1">
    <source>
        <dbReference type="SAM" id="MobiDB-lite"/>
    </source>
</evidence>
<gene>
    <name evidence="2" type="ORF">CYNAS_LOCUS2353</name>
</gene>
<reference evidence="2" key="1">
    <citation type="submission" date="2023-07" db="EMBL/GenBank/DDBJ databases">
        <authorList>
            <consortium name="CYATHOMIX"/>
        </authorList>
    </citation>
    <scope>NUCLEOTIDE SEQUENCE</scope>
    <source>
        <strain evidence="2">N/A</strain>
    </source>
</reference>
<evidence type="ECO:0000313" key="2">
    <source>
        <dbReference type="EMBL" id="CAJ0590370.1"/>
    </source>
</evidence>
<protein>
    <submittedName>
        <fullName evidence="2">Uncharacterized protein</fullName>
    </submittedName>
</protein>
<accession>A0AA36DP25</accession>
<feature type="region of interest" description="Disordered" evidence="1">
    <location>
        <begin position="73"/>
        <end position="98"/>
    </location>
</feature>
<organism evidence="2 3">
    <name type="scientific">Cylicocyclus nassatus</name>
    <name type="common">Nematode worm</name>
    <dbReference type="NCBI Taxonomy" id="53992"/>
    <lineage>
        <taxon>Eukaryota</taxon>
        <taxon>Metazoa</taxon>
        <taxon>Ecdysozoa</taxon>
        <taxon>Nematoda</taxon>
        <taxon>Chromadorea</taxon>
        <taxon>Rhabditida</taxon>
        <taxon>Rhabditina</taxon>
        <taxon>Rhabditomorpha</taxon>
        <taxon>Strongyloidea</taxon>
        <taxon>Strongylidae</taxon>
        <taxon>Cylicocyclus</taxon>
    </lineage>
</organism>